<dbReference type="InterPro" id="IPR023333">
    <property type="entry name" value="Proteasome_suB-type"/>
</dbReference>
<dbReference type="GO" id="GO:0005839">
    <property type="term" value="C:proteasome core complex"/>
    <property type="evidence" value="ECO:0007669"/>
    <property type="project" value="InterPro"/>
</dbReference>
<dbReference type="EMBL" id="UINC01018996">
    <property type="protein sequence ID" value="SVA80201.1"/>
    <property type="molecule type" value="Genomic_DNA"/>
</dbReference>
<reference evidence="6" key="1">
    <citation type="submission" date="2018-05" db="EMBL/GenBank/DDBJ databases">
        <authorList>
            <person name="Lanie J.A."/>
            <person name="Ng W.-L."/>
            <person name="Kazmierczak K.M."/>
            <person name="Andrzejewski T.M."/>
            <person name="Davidsen T.M."/>
            <person name="Wayne K.J."/>
            <person name="Tettelin H."/>
            <person name="Glass J.I."/>
            <person name="Rusch D."/>
            <person name="Podicherti R."/>
            <person name="Tsui H.-C.T."/>
            <person name="Winkler M.E."/>
        </authorList>
    </citation>
    <scope>NUCLEOTIDE SEQUENCE</scope>
</reference>
<dbReference type="Gene3D" id="3.60.20.10">
    <property type="entry name" value="Glutamine Phosphoribosylpyrophosphate, subunit 1, domain 1"/>
    <property type="match status" value="1"/>
</dbReference>
<dbReference type="GO" id="GO:0051603">
    <property type="term" value="P:proteolysis involved in protein catabolic process"/>
    <property type="evidence" value="ECO:0007669"/>
    <property type="project" value="InterPro"/>
</dbReference>
<dbReference type="NCBIfam" id="TIGR03692">
    <property type="entry name" value="ATP_dep_HslV"/>
    <property type="match status" value="1"/>
</dbReference>
<feature type="coiled-coil region" evidence="5">
    <location>
        <begin position="59"/>
        <end position="86"/>
    </location>
</feature>
<dbReference type="AlphaFoldDB" id="A0A381YUB3"/>
<evidence type="ECO:0000256" key="3">
    <source>
        <dbReference type="ARBA" id="ARBA00022698"/>
    </source>
</evidence>
<evidence type="ECO:0000256" key="4">
    <source>
        <dbReference type="ARBA" id="ARBA00022801"/>
    </source>
</evidence>
<feature type="non-terminal residue" evidence="6">
    <location>
        <position position="153"/>
    </location>
</feature>
<dbReference type="InterPro" id="IPR022281">
    <property type="entry name" value="ATP-dep_Prtase_HsIV_su"/>
</dbReference>
<name>A0A381YUB3_9ZZZZ</name>
<organism evidence="6">
    <name type="scientific">marine metagenome</name>
    <dbReference type="NCBI Taxonomy" id="408172"/>
    <lineage>
        <taxon>unclassified sequences</taxon>
        <taxon>metagenomes</taxon>
        <taxon>ecological metagenomes</taxon>
    </lineage>
</organism>
<dbReference type="Pfam" id="PF00227">
    <property type="entry name" value="Proteasome"/>
    <property type="match status" value="1"/>
</dbReference>
<evidence type="ECO:0000256" key="1">
    <source>
        <dbReference type="ARBA" id="ARBA00006053"/>
    </source>
</evidence>
<dbReference type="GO" id="GO:0009376">
    <property type="term" value="C:HslUV protease complex"/>
    <property type="evidence" value="ECO:0007669"/>
    <property type="project" value="InterPro"/>
</dbReference>
<dbReference type="PROSITE" id="PS51476">
    <property type="entry name" value="PROTEASOME_BETA_2"/>
    <property type="match status" value="1"/>
</dbReference>
<proteinExistence type="inferred from homology"/>
<evidence type="ECO:0000313" key="6">
    <source>
        <dbReference type="EMBL" id="SVA80201.1"/>
    </source>
</evidence>
<evidence type="ECO:0000256" key="2">
    <source>
        <dbReference type="ARBA" id="ARBA00022670"/>
    </source>
</evidence>
<dbReference type="PANTHER" id="PTHR32194">
    <property type="entry name" value="METALLOPROTEASE TLDD"/>
    <property type="match status" value="1"/>
</dbReference>
<keyword evidence="4" id="KW-0378">Hydrolase</keyword>
<gene>
    <name evidence="6" type="ORF">METZ01_LOCUS133055</name>
</gene>
<protein>
    <recommendedName>
        <fullName evidence="7">HslU--HslV peptidase</fullName>
    </recommendedName>
</protein>
<dbReference type="PANTHER" id="PTHR32194:SF7">
    <property type="entry name" value="ATP-DEPENDENT PROTEASE SUBUNIT HSLV"/>
    <property type="match status" value="1"/>
</dbReference>
<keyword evidence="5" id="KW-0175">Coiled coil</keyword>
<dbReference type="InterPro" id="IPR029055">
    <property type="entry name" value="Ntn_hydrolases_N"/>
</dbReference>
<sequence>MTKNIIKSTTIIGIRKEKLVVIAGDGQASFGNTIMKANVKKVRRLGSDNLVIAGFAGSTADAFALFERLESKLEQYKNQLKRSCVELAKDWRTDRYLRRLEAMMIVADRDISLLLSGTGDVIESDDGVLAIGSGGPYANSAAKALIKNTNMNA</sequence>
<dbReference type="SUPFAM" id="SSF56235">
    <property type="entry name" value="N-terminal nucleophile aminohydrolases (Ntn hydrolases)"/>
    <property type="match status" value="1"/>
</dbReference>
<dbReference type="GO" id="GO:0004298">
    <property type="term" value="F:threonine-type endopeptidase activity"/>
    <property type="evidence" value="ECO:0007669"/>
    <property type="project" value="UniProtKB-KW"/>
</dbReference>
<keyword evidence="3" id="KW-0888">Threonine protease</keyword>
<evidence type="ECO:0000256" key="5">
    <source>
        <dbReference type="SAM" id="Coils"/>
    </source>
</evidence>
<dbReference type="NCBIfam" id="NF003964">
    <property type="entry name" value="PRK05456.1"/>
    <property type="match status" value="1"/>
</dbReference>
<evidence type="ECO:0008006" key="7">
    <source>
        <dbReference type="Google" id="ProtNLM"/>
    </source>
</evidence>
<dbReference type="InterPro" id="IPR001353">
    <property type="entry name" value="Proteasome_sua/b"/>
</dbReference>
<accession>A0A381YUB3</accession>
<comment type="similarity">
    <text evidence="1">Belongs to the peptidase T1B family. HslV subfamily.</text>
</comment>
<keyword evidence="2" id="KW-0645">Protease</keyword>